<evidence type="ECO:0000256" key="2">
    <source>
        <dbReference type="ARBA" id="ARBA00007957"/>
    </source>
</evidence>
<dbReference type="RefSeq" id="WP_106897274.1">
    <property type="nucleotide sequence ID" value="NZ_JAIFZM010000008.1"/>
</dbReference>
<dbReference type="Proteomes" id="UP001199631">
    <property type="component" value="Unassembled WGS sequence"/>
</dbReference>
<keyword evidence="8" id="KW-0804">Transcription</keyword>
<evidence type="ECO:0000256" key="10">
    <source>
        <dbReference type="PIRSR" id="PIRSR602481-2"/>
    </source>
</evidence>
<dbReference type="GO" id="GO:1900376">
    <property type="term" value="P:regulation of secondary metabolite biosynthetic process"/>
    <property type="evidence" value="ECO:0007669"/>
    <property type="project" value="TreeGrafter"/>
</dbReference>
<dbReference type="PANTHER" id="PTHR33202:SF1">
    <property type="entry name" value="FERRIC UPTAKE REGULATION PROTEIN"/>
    <property type="match status" value="1"/>
</dbReference>
<reference evidence="11 12" key="1">
    <citation type="journal article" date="2022" name="Evol. Bioinform. Online">
        <title>Draft Genome Sequence of Oceanobacillus jordanicus Strain GSFE11, a Halotolerant Plant Growth-Promoting Bacterial Endophyte Isolated From the Jordan Valley.</title>
        <authorList>
            <person name="Alhindi T."/>
            <person name="Albdaiwi R."/>
        </authorList>
    </citation>
    <scope>NUCLEOTIDE SEQUENCE [LARGE SCALE GENOMIC DNA]</scope>
    <source>
        <strain evidence="11 12">GSFE11</strain>
    </source>
</reference>
<dbReference type="InterPro" id="IPR036390">
    <property type="entry name" value="WH_DNA-bd_sf"/>
</dbReference>
<dbReference type="GO" id="GO:0003700">
    <property type="term" value="F:DNA-binding transcription factor activity"/>
    <property type="evidence" value="ECO:0007669"/>
    <property type="project" value="InterPro"/>
</dbReference>
<feature type="binding site" evidence="9">
    <location>
        <position position="94"/>
    </location>
    <ligand>
        <name>Zn(2+)</name>
        <dbReference type="ChEBI" id="CHEBI:29105"/>
    </ligand>
</feature>
<accession>A0AAW5B8T7</accession>
<evidence type="ECO:0000256" key="7">
    <source>
        <dbReference type="ARBA" id="ARBA00023125"/>
    </source>
</evidence>
<dbReference type="CDD" id="cd07153">
    <property type="entry name" value="Fur_like"/>
    <property type="match status" value="1"/>
</dbReference>
<sequence length="137" mass="15937">MSIEEAIELLKQHGYKTTGKRKDILAFFSRADGYRTAKELIRHLEESYDGISFDTVYRNLHLYNDVGILETTELNGEKHFRFNCTDHHHHHFICKDCGKTKEISVCPMDAVQSDLHQYEIEDHKFEIYGLCPACKSA</sequence>
<keyword evidence="7" id="KW-0238">DNA-binding</keyword>
<dbReference type="InterPro" id="IPR002481">
    <property type="entry name" value="FUR"/>
</dbReference>
<comment type="caution">
    <text evidence="11">The sequence shown here is derived from an EMBL/GenBank/DDBJ whole genome shotgun (WGS) entry which is preliminary data.</text>
</comment>
<comment type="cofactor">
    <cofactor evidence="10">
        <name>Mn(2+)</name>
        <dbReference type="ChEBI" id="CHEBI:29035"/>
    </cofactor>
    <cofactor evidence="10">
        <name>Fe(2+)</name>
        <dbReference type="ChEBI" id="CHEBI:29033"/>
    </cofactor>
    <text evidence="10">Binds 1 Mn(2+) or Fe(2+) ion per subunit.</text>
</comment>
<evidence type="ECO:0000256" key="1">
    <source>
        <dbReference type="ARBA" id="ARBA00004496"/>
    </source>
</evidence>
<keyword evidence="6" id="KW-0805">Transcription regulation</keyword>
<dbReference type="InterPro" id="IPR043135">
    <property type="entry name" value="Fur_C"/>
</dbReference>
<feature type="binding site" evidence="10">
    <location>
        <position position="88"/>
    </location>
    <ligand>
        <name>Fe cation</name>
        <dbReference type="ChEBI" id="CHEBI:24875"/>
    </ligand>
</feature>
<keyword evidence="3" id="KW-0963">Cytoplasm</keyword>
<evidence type="ECO:0000256" key="6">
    <source>
        <dbReference type="ARBA" id="ARBA00023015"/>
    </source>
</evidence>
<feature type="binding site" evidence="10">
    <location>
        <position position="123"/>
    </location>
    <ligand>
        <name>Fe cation</name>
        <dbReference type="ChEBI" id="CHEBI:24875"/>
    </ligand>
</feature>
<protein>
    <submittedName>
        <fullName evidence="11">Transcriptional repressor</fullName>
    </submittedName>
</protein>
<comment type="cofactor">
    <cofactor evidence="9">
        <name>Zn(2+)</name>
        <dbReference type="ChEBI" id="CHEBI:29105"/>
    </cofactor>
    <text evidence="9">Binds 1 zinc ion per subunit.</text>
</comment>
<gene>
    <name evidence="11" type="ORF">K3T81_10945</name>
</gene>
<dbReference type="InterPro" id="IPR036388">
    <property type="entry name" value="WH-like_DNA-bd_sf"/>
</dbReference>
<evidence type="ECO:0000256" key="8">
    <source>
        <dbReference type="ARBA" id="ARBA00023163"/>
    </source>
</evidence>
<dbReference type="PANTHER" id="PTHR33202">
    <property type="entry name" value="ZINC UPTAKE REGULATION PROTEIN"/>
    <property type="match status" value="1"/>
</dbReference>
<evidence type="ECO:0000313" key="11">
    <source>
        <dbReference type="EMBL" id="MCG3419672.1"/>
    </source>
</evidence>
<name>A0AAW5B8T7_9BACI</name>
<feature type="binding site" evidence="9">
    <location>
        <position position="131"/>
    </location>
    <ligand>
        <name>Zn(2+)</name>
        <dbReference type="ChEBI" id="CHEBI:29105"/>
    </ligand>
</feature>
<keyword evidence="9" id="KW-0479">Metal-binding</keyword>
<dbReference type="SUPFAM" id="SSF46785">
    <property type="entry name" value="Winged helix' DNA-binding domain"/>
    <property type="match status" value="1"/>
</dbReference>
<evidence type="ECO:0000256" key="4">
    <source>
        <dbReference type="ARBA" id="ARBA00022491"/>
    </source>
</evidence>
<comment type="subcellular location">
    <subcellularLocation>
        <location evidence="1">Cytoplasm</location>
    </subcellularLocation>
</comment>
<evidence type="ECO:0000313" key="12">
    <source>
        <dbReference type="Proteomes" id="UP001199631"/>
    </source>
</evidence>
<dbReference type="GO" id="GO:0000976">
    <property type="term" value="F:transcription cis-regulatory region binding"/>
    <property type="evidence" value="ECO:0007669"/>
    <property type="project" value="TreeGrafter"/>
</dbReference>
<evidence type="ECO:0000256" key="5">
    <source>
        <dbReference type="ARBA" id="ARBA00022833"/>
    </source>
</evidence>
<keyword evidence="10" id="KW-0408">Iron</keyword>
<evidence type="ECO:0000256" key="3">
    <source>
        <dbReference type="ARBA" id="ARBA00022490"/>
    </source>
</evidence>
<dbReference type="GO" id="GO:0045892">
    <property type="term" value="P:negative regulation of DNA-templated transcription"/>
    <property type="evidence" value="ECO:0007669"/>
    <property type="project" value="TreeGrafter"/>
</dbReference>
<comment type="similarity">
    <text evidence="2">Belongs to the Fur family.</text>
</comment>
<dbReference type="GO" id="GO:0008270">
    <property type="term" value="F:zinc ion binding"/>
    <property type="evidence" value="ECO:0007669"/>
    <property type="project" value="TreeGrafter"/>
</dbReference>
<keyword evidence="4" id="KW-0678">Repressor</keyword>
<keyword evidence="12" id="KW-1185">Reference proteome</keyword>
<evidence type="ECO:0000256" key="9">
    <source>
        <dbReference type="PIRSR" id="PIRSR602481-1"/>
    </source>
</evidence>
<feature type="binding site" evidence="9">
    <location>
        <position position="97"/>
    </location>
    <ligand>
        <name>Zn(2+)</name>
        <dbReference type="ChEBI" id="CHEBI:29105"/>
    </ligand>
</feature>
<proteinExistence type="inferred from homology"/>
<dbReference type="EMBL" id="JAIFZM010000008">
    <property type="protein sequence ID" value="MCG3419672.1"/>
    <property type="molecule type" value="Genomic_DNA"/>
</dbReference>
<dbReference type="Gene3D" id="1.10.10.10">
    <property type="entry name" value="Winged helix-like DNA-binding domain superfamily/Winged helix DNA-binding domain"/>
    <property type="match status" value="1"/>
</dbReference>
<dbReference type="Gene3D" id="3.30.1490.190">
    <property type="match status" value="1"/>
</dbReference>
<feature type="binding site" evidence="9">
    <location>
        <position position="134"/>
    </location>
    <ligand>
        <name>Zn(2+)</name>
        <dbReference type="ChEBI" id="CHEBI:29105"/>
    </ligand>
</feature>
<keyword evidence="5 9" id="KW-0862">Zinc</keyword>
<organism evidence="11 12">
    <name type="scientific">Oceanobacillus jordanicus</name>
    <dbReference type="NCBI Taxonomy" id="2867266"/>
    <lineage>
        <taxon>Bacteria</taxon>
        <taxon>Bacillati</taxon>
        <taxon>Bacillota</taxon>
        <taxon>Bacilli</taxon>
        <taxon>Bacillales</taxon>
        <taxon>Bacillaceae</taxon>
        <taxon>Oceanobacillus</taxon>
    </lineage>
</organism>
<dbReference type="AlphaFoldDB" id="A0AAW5B8T7"/>
<dbReference type="GO" id="GO:0005737">
    <property type="term" value="C:cytoplasm"/>
    <property type="evidence" value="ECO:0007669"/>
    <property type="project" value="UniProtKB-SubCell"/>
</dbReference>
<dbReference type="Pfam" id="PF01475">
    <property type="entry name" value="FUR"/>
    <property type="match status" value="1"/>
</dbReference>